<dbReference type="PANTHER" id="PTHR12147:SF26">
    <property type="entry name" value="PEPTIDASE M28 DOMAIN-CONTAINING PROTEIN"/>
    <property type="match status" value="1"/>
</dbReference>
<dbReference type="InterPro" id="IPR045175">
    <property type="entry name" value="M28_fam"/>
</dbReference>
<dbReference type="PROSITE" id="PS51318">
    <property type="entry name" value="TAT"/>
    <property type="match status" value="1"/>
</dbReference>
<dbReference type="PANTHER" id="PTHR12147">
    <property type="entry name" value="METALLOPEPTIDASE M28 FAMILY MEMBER"/>
    <property type="match status" value="1"/>
</dbReference>
<evidence type="ECO:0000313" key="4">
    <source>
        <dbReference type="EMBL" id="TMR06427.1"/>
    </source>
</evidence>
<evidence type="ECO:0000313" key="5">
    <source>
        <dbReference type="Proteomes" id="UP000309174"/>
    </source>
</evidence>
<feature type="region of interest" description="Disordered" evidence="2">
    <location>
        <begin position="1"/>
        <end position="41"/>
    </location>
</feature>
<dbReference type="GO" id="GO:0005975">
    <property type="term" value="P:carbohydrate metabolic process"/>
    <property type="evidence" value="ECO:0007669"/>
    <property type="project" value="UniProtKB-ARBA"/>
</dbReference>
<dbReference type="InterPro" id="IPR003961">
    <property type="entry name" value="FN3_dom"/>
</dbReference>
<protein>
    <submittedName>
        <fullName evidence="4">M20/M25/M40 family metallo-hydrolase</fullName>
    </submittedName>
</protein>
<sequence length="510" mass="54850">MTVASGPGHRPDSEKDRWVATNASPADHSSPAGPPSTTASRRTFLSLSTAAAAVTATTGAGVALTAAPAAAKEPGWPDGPGRPVTDQRPDAELRALLREIDQDRVEANVRKLVSFGTRHTLSVQDDPARGIGAARDWILAEMKRYAAASGGRMTAEPQSYVQEPGPRIPAATRITNVVATLRGSASPDRIYVVSGHYDSRVTDVMDATSDAPGADDDASGVAVVMELARVMAKRRPEATIVFTAVAGEEQGLYGARYQAKQYKTAGADVQGMFTNDIVGSSTADDGTRDPRSLRLFAEGVPTAESPSEGDVRRAVGGENDSPSRQLARFVSSVADNDATGMHVRTIYRRDRYLRGGDHIGYLEQDYPAARFTEPHEDYAHQHQDVRVEDGKQYGDLPEFCDFAYIARVARVNAAALWSLAQAPGTPKNARVRTSELTNDTDLVWDRGTEPDLAGYEVVWRETTSPDWTHVIPVGNVTGVRIDLSKDNAFFGVRAVDRDGHRSPVAFPVPG</sequence>
<dbReference type="AlphaFoldDB" id="A0A5C4JHQ9"/>
<proteinExistence type="predicted"/>
<gene>
    <name evidence="4" type="ORF">ETD83_04860</name>
</gene>
<dbReference type="Gene3D" id="3.40.630.10">
    <property type="entry name" value="Zn peptidases"/>
    <property type="match status" value="1"/>
</dbReference>
<feature type="region of interest" description="Disordered" evidence="2">
    <location>
        <begin position="68"/>
        <end position="87"/>
    </location>
</feature>
<evidence type="ECO:0000259" key="3">
    <source>
        <dbReference type="Pfam" id="PF04389"/>
    </source>
</evidence>
<keyword evidence="1" id="KW-0482">Metalloprotease</keyword>
<dbReference type="EMBL" id="VCKW01000015">
    <property type="protein sequence ID" value="TMR06427.1"/>
    <property type="molecule type" value="Genomic_DNA"/>
</dbReference>
<keyword evidence="4" id="KW-0378">Hydrolase</keyword>
<feature type="compositionally biased region" description="Basic and acidic residues" evidence="2">
    <location>
        <begin position="9"/>
        <end position="18"/>
    </location>
</feature>
<name>A0A5C4JHQ9_9ACTN</name>
<dbReference type="InterPro" id="IPR007484">
    <property type="entry name" value="Peptidase_M28"/>
</dbReference>
<comment type="caution">
    <text evidence="4">The sequence shown here is derived from an EMBL/GenBank/DDBJ whole genome shotgun (WGS) entry which is preliminary data.</text>
</comment>
<accession>A0A5C4JHQ9</accession>
<dbReference type="InterPro" id="IPR013783">
    <property type="entry name" value="Ig-like_fold"/>
</dbReference>
<reference evidence="4 5" key="1">
    <citation type="submission" date="2019-05" db="EMBL/GenBank/DDBJ databases">
        <title>Draft genome sequence of Actinomadura sp. 14C53.</title>
        <authorList>
            <person name="Saricaoglu S."/>
            <person name="Isik K."/>
        </authorList>
    </citation>
    <scope>NUCLEOTIDE SEQUENCE [LARGE SCALE GENOMIC DNA]</scope>
    <source>
        <strain evidence="4 5">14C53</strain>
    </source>
</reference>
<dbReference type="SUPFAM" id="SSF53187">
    <property type="entry name" value="Zn-dependent exopeptidases"/>
    <property type="match status" value="1"/>
</dbReference>
<dbReference type="Gene3D" id="2.60.40.10">
    <property type="entry name" value="Immunoglobulins"/>
    <property type="match status" value="1"/>
</dbReference>
<evidence type="ECO:0000256" key="2">
    <source>
        <dbReference type="SAM" id="MobiDB-lite"/>
    </source>
</evidence>
<dbReference type="CDD" id="cd00063">
    <property type="entry name" value="FN3"/>
    <property type="match status" value="1"/>
</dbReference>
<feature type="domain" description="Peptidase M28" evidence="3">
    <location>
        <begin position="176"/>
        <end position="384"/>
    </location>
</feature>
<dbReference type="GO" id="GO:0006508">
    <property type="term" value="P:proteolysis"/>
    <property type="evidence" value="ECO:0007669"/>
    <property type="project" value="InterPro"/>
</dbReference>
<dbReference type="Proteomes" id="UP000309174">
    <property type="component" value="Unassembled WGS sequence"/>
</dbReference>
<keyword evidence="1" id="KW-0645">Protease</keyword>
<feature type="region of interest" description="Disordered" evidence="2">
    <location>
        <begin position="301"/>
        <end position="322"/>
    </location>
</feature>
<feature type="compositionally biased region" description="Low complexity" evidence="2">
    <location>
        <begin position="29"/>
        <end position="40"/>
    </location>
</feature>
<keyword evidence="5" id="KW-1185">Reference proteome</keyword>
<evidence type="ECO:0000256" key="1">
    <source>
        <dbReference type="ARBA" id="ARBA00023049"/>
    </source>
</evidence>
<dbReference type="GO" id="GO:0008235">
    <property type="term" value="F:metalloexopeptidase activity"/>
    <property type="evidence" value="ECO:0007669"/>
    <property type="project" value="InterPro"/>
</dbReference>
<dbReference type="InterPro" id="IPR006311">
    <property type="entry name" value="TAT_signal"/>
</dbReference>
<organism evidence="4 5">
    <name type="scientific">Actinomadura soli</name>
    <dbReference type="NCBI Taxonomy" id="2508997"/>
    <lineage>
        <taxon>Bacteria</taxon>
        <taxon>Bacillati</taxon>
        <taxon>Actinomycetota</taxon>
        <taxon>Actinomycetes</taxon>
        <taxon>Streptosporangiales</taxon>
        <taxon>Thermomonosporaceae</taxon>
        <taxon>Actinomadura</taxon>
    </lineage>
</organism>
<dbReference type="OrthoDB" id="9787436at2"/>
<dbReference type="Pfam" id="PF04389">
    <property type="entry name" value="Peptidase_M28"/>
    <property type="match status" value="1"/>
</dbReference>